<feature type="domain" description="Glycoside hydrolase family 20 catalytic" evidence="6">
    <location>
        <begin position="144"/>
        <end position="485"/>
    </location>
</feature>
<evidence type="ECO:0000259" key="8">
    <source>
        <dbReference type="Pfam" id="PF02838"/>
    </source>
</evidence>
<dbReference type="PRINTS" id="PR00738">
    <property type="entry name" value="GLHYDRLASE20"/>
</dbReference>
<keyword evidence="4 10" id="KW-0378">Hydrolase</keyword>
<keyword evidence="11" id="KW-1185">Reference proteome</keyword>
<sequence length="749" mass="84788">MRKILFLSFIFFYSSVLLAQKNLIPMPQHLEISKQGSFHLKGNLTVGVGAFETQAKYLADQLVGLLQSKVTLKKHGTILFHKINREITDQHDYYELKINAKEIVISASTEDAAFYAVQTFLQLVEENQSKGSIPALEIKDYAKFKYRGALLDVSRHFFTVDEVKLFLDYLSRYKMNKFHWHLTDDQGWRIEIKSHPKLTAIGAYRAVTDDVKDSKLTKDGRYGGFYTQEQIKDVVAYANKLQIEIIPEIEMPGHAQAALAAYPELSCTGGPFQVGTTWGVMDDIYCPKEETFALLEDVIDEVVTLFPSHYIHIGGDEAPKTRWKTCAHCQEMIKKEGLKDEFELQSYFIKRMEKYINAKGKDIIGWDEILEGGLAPNATVMSWTGIEGGIHAAKAGHDAIMTPVSHMYLDYYQGNPQSEPLAFNAELRLDKVYSFNPIPKELNAQEAKHILGPQANMWTEYITNFKHVEYMLFPRLLALSEVAWGTSKPEAYKSFENRVIHEFAYLDRKKINYSKAIFELNGNIISRNGKMYYELSTIKNDNTIRYTTDGTAPTVQSAVYKEPVVVDRTMTINAANFSAARMVGSVLKQDFVISKSTGKSVQLLYEPNEAYQANHTHTATLVDGVYGNKQYFKKNWLGFNGKDLVATIDMAEPVSFSNVELNVVDQNASWIYYPQAVKVYVSQDNQNFTLVQEVGKEVIAKSKGTIKLSFEKQHAKFVKVEVQHLNKIPAGSGGAGSPAWLFVDELSVY</sequence>
<evidence type="ECO:0000256" key="3">
    <source>
        <dbReference type="ARBA" id="ARBA00012663"/>
    </source>
</evidence>
<dbReference type="InterPro" id="IPR017853">
    <property type="entry name" value="GH"/>
</dbReference>
<comment type="caution">
    <text evidence="10">The sequence shown here is derived from an EMBL/GenBank/DDBJ whole genome shotgun (WGS) entry which is preliminary data.</text>
</comment>
<feature type="domain" description="GH29D-like beta-sandwich" evidence="9">
    <location>
        <begin position="534"/>
        <end position="581"/>
    </location>
</feature>
<reference evidence="10 11" key="1">
    <citation type="submission" date="2024-04" db="EMBL/GenBank/DDBJ databases">
        <title>WGS of bacteria from Torrens River.</title>
        <authorList>
            <person name="Wyrsch E.R."/>
            <person name="Drigo B."/>
        </authorList>
    </citation>
    <scope>NUCLEOTIDE SEQUENCE [LARGE SCALE GENOMIC DNA]</scope>
    <source>
        <strain evidence="10 11">TWI391</strain>
    </source>
</reference>
<comment type="similarity">
    <text evidence="2">Belongs to the glycosyl hydrolase 20 family.</text>
</comment>
<protein>
    <recommendedName>
        <fullName evidence="3">beta-N-acetylhexosaminidase</fullName>
        <ecNumber evidence="3">3.2.1.52</ecNumber>
    </recommendedName>
</protein>
<dbReference type="InterPro" id="IPR059177">
    <property type="entry name" value="GH29D-like_dom"/>
</dbReference>
<dbReference type="Pfam" id="PF02838">
    <property type="entry name" value="Glyco_hydro_20b"/>
    <property type="match status" value="1"/>
</dbReference>
<keyword evidence="5" id="KW-0326">Glycosidase</keyword>
<evidence type="ECO:0000259" key="9">
    <source>
        <dbReference type="Pfam" id="PF13290"/>
    </source>
</evidence>
<evidence type="ECO:0000259" key="6">
    <source>
        <dbReference type="Pfam" id="PF00728"/>
    </source>
</evidence>
<dbReference type="Gene3D" id="3.20.20.80">
    <property type="entry name" value="Glycosidases"/>
    <property type="match status" value="1"/>
</dbReference>
<accession>A0ABV0BT90</accession>
<feature type="domain" description="F5/8 type C" evidence="7">
    <location>
        <begin position="612"/>
        <end position="724"/>
    </location>
</feature>
<organism evidence="10 11">
    <name type="scientific">Sphingobacterium kitahiroshimense</name>
    <dbReference type="NCBI Taxonomy" id="470446"/>
    <lineage>
        <taxon>Bacteria</taxon>
        <taxon>Pseudomonadati</taxon>
        <taxon>Bacteroidota</taxon>
        <taxon>Sphingobacteriia</taxon>
        <taxon>Sphingobacteriales</taxon>
        <taxon>Sphingobacteriaceae</taxon>
        <taxon>Sphingobacterium</taxon>
    </lineage>
</organism>
<dbReference type="Pfam" id="PF00728">
    <property type="entry name" value="Glyco_hydro_20"/>
    <property type="match status" value="1"/>
</dbReference>
<evidence type="ECO:0000256" key="1">
    <source>
        <dbReference type="ARBA" id="ARBA00001231"/>
    </source>
</evidence>
<dbReference type="EC" id="3.2.1.52" evidence="3"/>
<name>A0ABV0BT90_9SPHI</name>
<evidence type="ECO:0000313" key="11">
    <source>
        <dbReference type="Proteomes" id="UP001409291"/>
    </source>
</evidence>
<gene>
    <name evidence="10" type="ORF">ABE541_12025</name>
</gene>
<dbReference type="RefSeq" id="WP_346581353.1">
    <property type="nucleotide sequence ID" value="NZ_JBDJNQ010000005.1"/>
</dbReference>
<dbReference type="CDD" id="cd06563">
    <property type="entry name" value="GH20_chitobiase-like"/>
    <property type="match status" value="1"/>
</dbReference>
<dbReference type="SUPFAM" id="SSF55545">
    <property type="entry name" value="beta-N-acetylhexosaminidase-like domain"/>
    <property type="match status" value="1"/>
</dbReference>
<dbReference type="Proteomes" id="UP001409291">
    <property type="component" value="Unassembled WGS sequence"/>
</dbReference>
<dbReference type="Pfam" id="PF13290">
    <property type="entry name" value="CHB_HEX_C_1"/>
    <property type="match status" value="1"/>
</dbReference>
<evidence type="ECO:0000256" key="5">
    <source>
        <dbReference type="ARBA" id="ARBA00023295"/>
    </source>
</evidence>
<evidence type="ECO:0000256" key="2">
    <source>
        <dbReference type="ARBA" id="ARBA00006285"/>
    </source>
</evidence>
<comment type="catalytic activity">
    <reaction evidence="1">
        <text>Hydrolysis of terminal non-reducing N-acetyl-D-hexosamine residues in N-acetyl-beta-D-hexosaminides.</text>
        <dbReference type="EC" id="3.2.1.52"/>
    </reaction>
</comment>
<dbReference type="SUPFAM" id="SSF49785">
    <property type="entry name" value="Galactose-binding domain-like"/>
    <property type="match status" value="1"/>
</dbReference>
<dbReference type="EMBL" id="JBDJNQ010000005">
    <property type="protein sequence ID" value="MEN5377991.1"/>
    <property type="molecule type" value="Genomic_DNA"/>
</dbReference>
<dbReference type="PANTHER" id="PTHR22600">
    <property type="entry name" value="BETA-HEXOSAMINIDASE"/>
    <property type="match status" value="1"/>
</dbReference>
<feature type="domain" description="Beta-hexosaminidase bacterial type N-terminal" evidence="8">
    <location>
        <begin position="22"/>
        <end position="141"/>
    </location>
</feature>
<dbReference type="GO" id="GO:0016787">
    <property type="term" value="F:hydrolase activity"/>
    <property type="evidence" value="ECO:0007669"/>
    <property type="project" value="UniProtKB-KW"/>
</dbReference>
<evidence type="ECO:0000259" key="7">
    <source>
        <dbReference type="Pfam" id="PF00754"/>
    </source>
</evidence>
<evidence type="ECO:0000256" key="4">
    <source>
        <dbReference type="ARBA" id="ARBA00022801"/>
    </source>
</evidence>
<dbReference type="InterPro" id="IPR008979">
    <property type="entry name" value="Galactose-bd-like_sf"/>
</dbReference>
<proteinExistence type="inferred from homology"/>
<dbReference type="InterPro" id="IPR015882">
    <property type="entry name" value="HEX_bac_N"/>
</dbReference>
<evidence type="ECO:0000313" key="10">
    <source>
        <dbReference type="EMBL" id="MEN5377991.1"/>
    </source>
</evidence>
<dbReference type="InterPro" id="IPR025705">
    <property type="entry name" value="Beta_hexosaminidase_sua/sub"/>
</dbReference>
<dbReference type="Gene3D" id="2.60.120.260">
    <property type="entry name" value="Galactose-binding domain-like"/>
    <property type="match status" value="1"/>
</dbReference>
<dbReference type="InterPro" id="IPR029018">
    <property type="entry name" value="Hex-like_dom2"/>
</dbReference>
<dbReference type="InterPro" id="IPR015883">
    <property type="entry name" value="Glyco_hydro_20_cat"/>
</dbReference>
<dbReference type="Pfam" id="PF00754">
    <property type="entry name" value="F5_F8_type_C"/>
    <property type="match status" value="1"/>
</dbReference>
<dbReference type="Gene3D" id="3.30.379.10">
    <property type="entry name" value="Chitobiase/beta-hexosaminidase domain 2-like"/>
    <property type="match status" value="1"/>
</dbReference>
<dbReference type="PANTHER" id="PTHR22600:SF57">
    <property type="entry name" value="BETA-N-ACETYLHEXOSAMINIDASE"/>
    <property type="match status" value="1"/>
</dbReference>
<dbReference type="SUPFAM" id="SSF51445">
    <property type="entry name" value="(Trans)glycosidases"/>
    <property type="match status" value="1"/>
</dbReference>
<dbReference type="InterPro" id="IPR000421">
    <property type="entry name" value="FA58C"/>
</dbReference>